<evidence type="ECO:0000313" key="3">
    <source>
        <dbReference type="Proteomes" id="UP000187283"/>
    </source>
</evidence>
<accession>A0A1R1XEM7</accession>
<dbReference type="Proteomes" id="UP000187283">
    <property type="component" value="Unassembled WGS sequence"/>
</dbReference>
<organism evidence="2 3">
    <name type="scientific">Smittium culicis</name>
    <dbReference type="NCBI Taxonomy" id="133412"/>
    <lineage>
        <taxon>Eukaryota</taxon>
        <taxon>Fungi</taxon>
        <taxon>Fungi incertae sedis</taxon>
        <taxon>Zoopagomycota</taxon>
        <taxon>Kickxellomycotina</taxon>
        <taxon>Harpellomycetes</taxon>
        <taxon>Harpellales</taxon>
        <taxon>Legeriomycetaceae</taxon>
        <taxon>Smittium</taxon>
    </lineage>
</organism>
<evidence type="ECO:0000256" key="1">
    <source>
        <dbReference type="SAM" id="MobiDB-lite"/>
    </source>
</evidence>
<name>A0A1R1XEM7_9FUNG</name>
<feature type="compositionally biased region" description="Basic and acidic residues" evidence="1">
    <location>
        <begin position="678"/>
        <end position="691"/>
    </location>
</feature>
<sequence>MIIIKLLGKNVKIVFLFAAISFFQELWAQDLIDIPWENIYNSLVGVQDVGIFRSWIAQLAGITQNERGVPYTNSGYARMVSTNLRQDSDGYKAVTSNYKNDFIIKRNILQAPKKTSSRLVLTILVPNDSAIRKEMQRRVQNSNQWSCYDPSRYNKATRPSYSVKIGSKGKMGFEMAKNFINECRLQLLENPSLANFGTNNNGFGNLGDRNIGNCNIGDGNNGNFNMGNGNNGNSNFGNSNSGSYNVGDGNSANYCFGNNNSVNGAVGNNIGQNNKFNYFGIGNMRGYLKSLRFTKTDKSSQHKTLQKRDYSSYSTIHSCSNLAQCGLYSQNPISEIYNDEDSGFDNGMLSKNLINRMKNLRFDKGLNAIRNFNDNNQPNRNTNAGMCGFSPDLMVSEKNILEFTTEEAEATILYHIIKGEIRTYFNERSNLNYKTYSSIMSFPKYVNLGPNIPQELTIKTEKIGGNYRFTIIDGSTNGEYGQWEIDRPILNYKKYSKRYDKKNLFEPTQNFPEYQINIVVINKVLTLPKTVDYVIRNTPSISNFSKIKDFFISKTGSLLISDMLDRISNLVGLIEVNDDLNLGSSTGSAIGPTCRSCVDNKFNNKKRNFNGSPIDPEKLLRAKYSDSSDQNKNNGYLSDTDTDSIQKEDSYSYDEERASDSSNKNSREGADEDSEYQFDSKNKSIRIDDGHSISVDNNNERDQISESSGSESTHGFNANRSKRHGSQSLKNSPISSYENDIPANLNKNGLMKNCNINELNKRREAKYQKSSTGDTLNSKHNEKNRASLKKRQCNDAIFSTFNLTVNSVI</sequence>
<comment type="caution">
    <text evidence="2">The sequence shown here is derived from an EMBL/GenBank/DDBJ whole genome shotgun (WGS) entry which is preliminary data.</text>
</comment>
<keyword evidence="3" id="KW-1185">Reference proteome</keyword>
<feature type="compositionally biased region" description="Basic and acidic residues" evidence="1">
    <location>
        <begin position="644"/>
        <end position="669"/>
    </location>
</feature>
<dbReference type="EMBL" id="LSSN01003641">
    <property type="protein sequence ID" value="OMJ13089.1"/>
    <property type="molecule type" value="Genomic_DNA"/>
</dbReference>
<reference evidence="2 3" key="1">
    <citation type="submission" date="2017-01" db="EMBL/GenBank/DDBJ databases">
        <authorList>
            <person name="Mah S.A."/>
            <person name="Swanson W.J."/>
            <person name="Moy G.W."/>
            <person name="Vacquier V.D."/>
        </authorList>
    </citation>
    <scope>NUCLEOTIDE SEQUENCE [LARGE SCALE GENOMIC DNA]</scope>
    <source>
        <strain evidence="2 3">GSMNP</strain>
    </source>
</reference>
<evidence type="ECO:0000313" key="2">
    <source>
        <dbReference type="EMBL" id="OMJ13089.1"/>
    </source>
</evidence>
<feature type="compositionally biased region" description="Polar residues" evidence="1">
    <location>
        <begin position="705"/>
        <end position="719"/>
    </location>
</feature>
<protein>
    <submittedName>
        <fullName evidence="2">Putative PPE family protein PPE13</fullName>
    </submittedName>
</protein>
<feature type="compositionally biased region" description="Polar residues" evidence="1">
    <location>
        <begin position="627"/>
        <end position="639"/>
    </location>
</feature>
<gene>
    <name evidence="2" type="ORF">AYI70_g8711</name>
</gene>
<feature type="region of interest" description="Disordered" evidence="1">
    <location>
        <begin position="624"/>
        <end position="750"/>
    </location>
</feature>
<feature type="region of interest" description="Disordered" evidence="1">
    <location>
        <begin position="765"/>
        <end position="788"/>
    </location>
</feature>
<proteinExistence type="predicted"/>
<feature type="compositionally biased region" description="Polar residues" evidence="1">
    <location>
        <begin position="726"/>
        <end position="738"/>
    </location>
</feature>
<dbReference type="AlphaFoldDB" id="A0A1R1XEM7"/>
<dbReference type="OrthoDB" id="5680186at2759"/>